<feature type="transmembrane region" description="Helical" evidence="13">
    <location>
        <begin position="114"/>
        <end position="137"/>
    </location>
</feature>
<keyword evidence="12" id="KW-0175">Coiled coil</keyword>
<keyword evidence="11 13" id="KW-0472">Membrane</keyword>
<dbReference type="GO" id="GO:0016020">
    <property type="term" value="C:membrane"/>
    <property type="evidence" value="ECO:0007669"/>
    <property type="project" value="UniProtKB-SubCell"/>
</dbReference>
<evidence type="ECO:0000313" key="16">
    <source>
        <dbReference type="Proteomes" id="UP000239590"/>
    </source>
</evidence>
<evidence type="ECO:0000259" key="14">
    <source>
        <dbReference type="PROSITE" id="PS50109"/>
    </source>
</evidence>
<name>A0A2S7IN92_9BACT</name>
<reference evidence="16" key="1">
    <citation type="submission" date="2018-02" db="EMBL/GenBank/DDBJ databases">
        <title>Genome sequencing of Solimonas sp. HR-BB.</title>
        <authorList>
            <person name="Lee Y."/>
            <person name="Jeon C.O."/>
        </authorList>
    </citation>
    <scope>NUCLEOTIDE SEQUENCE [LARGE SCALE GENOMIC DNA]</scope>
    <source>
        <strain evidence="16">HR-U</strain>
    </source>
</reference>
<dbReference type="InterPro" id="IPR004358">
    <property type="entry name" value="Sig_transdc_His_kin-like_C"/>
</dbReference>
<dbReference type="Gene3D" id="3.30.565.10">
    <property type="entry name" value="Histidine kinase-like ATPase, C-terminal domain"/>
    <property type="match status" value="1"/>
</dbReference>
<dbReference type="InterPro" id="IPR003594">
    <property type="entry name" value="HATPase_dom"/>
</dbReference>
<evidence type="ECO:0000256" key="10">
    <source>
        <dbReference type="ARBA" id="ARBA00023012"/>
    </source>
</evidence>
<keyword evidence="8 15" id="KW-0418">Kinase</keyword>
<dbReference type="SUPFAM" id="SSF55874">
    <property type="entry name" value="ATPase domain of HSP90 chaperone/DNA topoisomerase II/histidine kinase"/>
    <property type="match status" value="1"/>
</dbReference>
<dbReference type="Gene3D" id="1.20.1730.10">
    <property type="entry name" value="Sodium/glucose cotransporter"/>
    <property type="match status" value="1"/>
</dbReference>
<feature type="transmembrane region" description="Helical" evidence="13">
    <location>
        <begin position="6"/>
        <end position="25"/>
    </location>
</feature>
<sequence>MNSGWVVTVSVMYLGLLFGIAYWAERSHRTRRWVSNPWVYSLSLGVYCSAWAYYGSVGRAFTNGVEFLSTYLGPTLTAPLWWIILRKIIRICKVQRIATLSDFVASRYGKSANLGALVAFFCLIGIVPYISLQLKAISTSFAVLAELPRTEELTSDLTLYLAIGLGIFVMLFGTRKIEATEQHEGMVTAIAAESLVKMVAFLFVGIYVTFGVFNGFGDIFTQASHKPALRKLFTIDPNGGYGTWFWHVLLSTLNILLLPRQFQVSVVENTDERHLNRAIWTFPLYMMVINLFVLPIAFGGALLFQNQTVNADNYVLAIPLYFDKEWLALITYLGGFSAATGMVIVETIALSTMLSNSVLMPYVLTQPTLRRKIGPNLGRFLIGARRISILLLLVAAYLYYSKLAGRYPLVSIGQVSFTAVAQLAPAVLGGIFWKQGNRYGATVGLILGFSVWFYTLVIPMLAEAGFFPLSLNTVGPWGIELLKPSALFGLEGFDRISHALFWSLSINVLSYVLLSIRLPQTSMEHNQAILFVDIFKYSEVIESSTIWRGTAYIPDLQSLLSQFFGKERTTQLLERFANENEINLNWQRASPQLVNYAENLLAGVIGSASARLMVASVTLEEKISVDEVVEILKESQELILTNRQLRQHQAELERATTQLRQANEQMIRTDRLKDDFLTTVTHELRTPITSIKALSEILQDNPELDMEQRDQFLSTIIRESDRLTRLISQVLDLEKYESGKHFLRTETVQLAEVIQEAVEAVHQLALEKDVQLEVSLTEPLPPLQADRDKLMQVLINLLSNAIKYTERGKGLIQVLLRRSGDQYVLTVADNGPGIASDYQQLIFDKFYQAENQTIRKPKGSGLGLAITKKIIELHHGSISVESQPGSGARFTVQIPLLKEVRAEH</sequence>
<dbReference type="InterPro" id="IPR005467">
    <property type="entry name" value="His_kinase_dom"/>
</dbReference>
<keyword evidence="7 13" id="KW-0812">Transmembrane</keyword>
<dbReference type="RefSeq" id="WP_104710379.1">
    <property type="nucleotide sequence ID" value="NZ_PTRA01000001.1"/>
</dbReference>
<comment type="caution">
    <text evidence="15">The sequence shown here is derived from an EMBL/GenBank/DDBJ whole genome shotgun (WGS) entry which is preliminary data.</text>
</comment>
<dbReference type="FunFam" id="1.10.287.130:FF:000001">
    <property type="entry name" value="Two-component sensor histidine kinase"/>
    <property type="match status" value="1"/>
</dbReference>
<keyword evidence="5" id="KW-0597">Phosphoprotein</keyword>
<feature type="transmembrane region" description="Helical" evidence="13">
    <location>
        <begin position="440"/>
        <end position="462"/>
    </location>
</feature>
<dbReference type="OrthoDB" id="9764438at2"/>
<dbReference type="PROSITE" id="PS50109">
    <property type="entry name" value="HIS_KIN"/>
    <property type="match status" value="1"/>
</dbReference>
<evidence type="ECO:0000256" key="6">
    <source>
        <dbReference type="ARBA" id="ARBA00022679"/>
    </source>
</evidence>
<feature type="transmembrane region" description="Helical" evidence="13">
    <location>
        <begin position="67"/>
        <end position="85"/>
    </location>
</feature>
<dbReference type="Pfam" id="PF02518">
    <property type="entry name" value="HATPase_c"/>
    <property type="match status" value="1"/>
</dbReference>
<keyword evidence="6" id="KW-0808">Transferase</keyword>
<feature type="transmembrane region" description="Helical" evidence="13">
    <location>
        <begin position="195"/>
        <end position="221"/>
    </location>
</feature>
<dbReference type="Gene3D" id="1.10.287.130">
    <property type="match status" value="1"/>
</dbReference>
<comment type="subcellular location">
    <subcellularLocation>
        <location evidence="2">Membrane</location>
        <topology evidence="2">Multi-pass membrane protein</topology>
    </subcellularLocation>
</comment>
<feature type="transmembrane region" description="Helical" evidence="13">
    <location>
        <begin position="157"/>
        <end position="174"/>
    </location>
</feature>
<dbReference type="InterPro" id="IPR036890">
    <property type="entry name" value="HATPase_C_sf"/>
</dbReference>
<feature type="transmembrane region" description="Helical" evidence="13">
    <location>
        <begin position="241"/>
        <end position="258"/>
    </location>
</feature>
<feature type="coiled-coil region" evidence="12">
    <location>
        <begin position="638"/>
        <end position="672"/>
    </location>
</feature>
<evidence type="ECO:0000256" key="3">
    <source>
        <dbReference type="ARBA" id="ARBA00006434"/>
    </source>
</evidence>
<dbReference type="EMBL" id="PTRA01000001">
    <property type="protein sequence ID" value="PQA59126.1"/>
    <property type="molecule type" value="Genomic_DNA"/>
</dbReference>
<evidence type="ECO:0000256" key="4">
    <source>
        <dbReference type="ARBA" id="ARBA00012438"/>
    </source>
</evidence>
<dbReference type="AlphaFoldDB" id="A0A2S7IN92"/>
<dbReference type="CDD" id="cd16922">
    <property type="entry name" value="HATPase_EvgS-ArcB-TorS-like"/>
    <property type="match status" value="1"/>
</dbReference>
<evidence type="ECO:0000256" key="12">
    <source>
        <dbReference type="SAM" id="Coils"/>
    </source>
</evidence>
<dbReference type="SMART" id="SM00388">
    <property type="entry name" value="HisKA"/>
    <property type="match status" value="1"/>
</dbReference>
<proteinExistence type="inferred from homology"/>
<evidence type="ECO:0000256" key="7">
    <source>
        <dbReference type="ARBA" id="ARBA00022692"/>
    </source>
</evidence>
<evidence type="ECO:0000256" key="5">
    <source>
        <dbReference type="ARBA" id="ARBA00022553"/>
    </source>
</evidence>
<dbReference type="SMART" id="SM00387">
    <property type="entry name" value="HATPase_c"/>
    <property type="match status" value="1"/>
</dbReference>
<evidence type="ECO:0000256" key="11">
    <source>
        <dbReference type="ARBA" id="ARBA00023136"/>
    </source>
</evidence>
<dbReference type="Proteomes" id="UP000239590">
    <property type="component" value="Unassembled WGS sequence"/>
</dbReference>
<keyword evidence="9 13" id="KW-1133">Transmembrane helix</keyword>
<dbReference type="PROSITE" id="PS50283">
    <property type="entry name" value="NA_SOLUT_SYMP_3"/>
    <property type="match status" value="1"/>
</dbReference>
<dbReference type="Pfam" id="PF00512">
    <property type="entry name" value="HisKA"/>
    <property type="match status" value="1"/>
</dbReference>
<feature type="domain" description="Histidine kinase" evidence="14">
    <location>
        <begin position="679"/>
        <end position="898"/>
    </location>
</feature>
<evidence type="ECO:0000313" key="15">
    <source>
        <dbReference type="EMBL" id="PQA59126.1"/>
    </source>
</evidence>
<evidence type="ECO:0000256" key="1">
    <source>
        <dbReference type="ARBA" id="ARBA00000085"/>
    </source>
</evidence>
<accession>A0A2S7IN92</accession>
<keyword evidence="16" id="KW-1185">Reference proteome</keyword>
<dbReference type="InterPro" id="IPR001734">
    <property type="entry name" value="Na/solute_symporter"/>
</dbReference>
<dbReference type="PANTHER" id="PTHR43711">
    <property type="entry name" value="TWO-COMPONENT HISTIDINE KINASE"/>
    <property type="match status" value="1"/>
</dbReference>
<dbReference type="CDD" id="cd10322">
    <property type="entry name" value="SLC5sbd"/>
    <property type="match status" value="1"/>
</dbReference>
<dbReference type="PRINTS" id="PR00344">
    <property type="entry name" value="BCTRLSENSOR"/>
</dbReference>
<dbReference type="InterPro" id="IPR036097">
    <property type="entry name" value="HisK_dim/P_sf"/>
</dbReference>
<feature type="transmembrane region" description="Helical" evidence="13">
    <location>
        <begin position="380"/>
        <end position="400"/>
    </location>
</feature>
<comment type="catalytic activity">
    <reaction evidence="1">
        <text>ATP + protein L-histidine = ADP + protein N-phospho-L-histidine.</text>
        <dbReference type="EC" id="2.7.13.3"/>
    </reaction>
</comment>
<dbReference type="InterPro" id="IPR050736">
    <property type="entry name" value="Sensor_HK_Regulatory"/>
</dbReference>
<dbReference type="InterPro" id="IPR038377">
    <property type="entry name" value="Na/Glc_symporter_sf"/>
</dbReference>
<evidence type="ECO:0000256" key="13">
    <source>
        <dbReference type="SAM" id="Phobius"/>
    </source>
</evidence>
<feature type="transmembrane region" description="Helical" evidence="13">
    <location>
        <begin position="326"/>
        <end position="350"/>
    </location>
</feature>
<dbReference type="EC" id="2.7.13.3" evidence="4"/>
<keyword evidence="10" id="KW-0902">Two-component regulatory system</keyword>
<dbReference type="InterPro" id="IPR003661">
    <property type="entry name" value="HisK_dim/P_dom"/>
</dbReference>
<evidence type="ECO:0000256" key="2">
    <source>
        <dbReference type="ARBA" id="ARBA00004141"/>
    </source>
</evidence>
<evidence type="ECO:0000256" key="8">
    <source>
        <dbReference type="ARBA" id="ARBA00022777"/>
    </source>
</evidence>
<protein>
    <recommendedName>
        <fullName evidence="4">histidine kinase</fullName>
        <ecNumber evidence="4">2.7.13.3</ecNumber>
    </recommendedName>
</protein>
<evidence type="ECO:0000256" key="9">
    <source>
        <dbReference type="ARBA" id="ARBA00022989"/>
    </source>
</evidence>
<dbReference type="GO" id="GO:0000155">
    <property type="term" value="F:phosphorelay sensor kinase activity"/>
    <property type="evidence" value="ECO:0007669"/>
    <property type="project" value="InterPro"/>
</dbReference>
<feature type="transmembrane region" description="Helical" evidence="13">
    <location>
        <begin position="279"/>
        <end position="306"/>
    </location>
</feature>
<dbReference type="SUPFAM" id="SSF47384">
    <property type="entry name" value="Homodimeric domain of signal transducing histidine kinase"/>
    <property type="match status" value="1"/>
</dbReference>
<feature type="transmembrane region" description="Helical" evidence="13">
    <location>
        <begin position="412"/>
        <end position="433"/>
    </location>
</feature>
<organism evidence="15 16">
    <name type="scientific">Siphonobacter curvatus</name>
    <dbReference type="NCBI Taxonomy" id="2094562"/>
    <lineage>
        <taxon>Bacteria</taxon>
        <taxon>Pseudomonadati</taxon>
        <taxon>Bacteroidota</taxon>
        <taxon>Cytophagia</taxon>
        <taxon>Cytophagales</taxon>
        <taxon>Cytophagaceae</taxon>
        <taxon>Siphonobacter</taxon>
    </lineage>
</organism>
<dbReference type="FunFam" id="3.30.565.10:FF:000006">
    <property type="entry name" value="Sensor histidine kinase WalK"/>
    <property type="match status" value="1"/>
</dbReference>
<dbReference type="GO" id="GO:0022857">
    <property type="term" value="F:transmembrane transporter activity"/>
    <property type="evidence" value="ECO:0007669"/>
    <property type="project" value="InterPro"/>
</dbReference>
<dbReference type="CDD" id="cd00082">
    <property type="entry name" value="HisKA"/>
    <property type="match status" value="1"/>
</dbReference>
<feature type="transmembrane region" description="Helical" evidence="13">
    <location>
        <begin position="37"/>
        <end position="55"/>
    </location>
</feature>
<dbReference type="PANTHER" id="PTHR43711:SF1">
    <property type="entry name" value="HISTIDINE KINASE 1"/>
    <property type="match status" value="1"/>
</dbReference>
<comment type="similarity">
    <text evidence="3">Belongs to the sodium:solute symporter (SSF) (TC 2.A.21) family.</text>
</comment>
<gene>
    <name evidence="15" type="ORF">C5O19_05585</name>
</gene>